<name>A0A645FCH0_9ZZZZ</name>
<sequence>MICGTCTNFLIFPPKIGKEKAGSNVSVTPGLIALSLKKGIKIAPTLNNAEAISLAKFYFIATPY</sequence>
<evidence type="ECO:0000313" key="1">
    <source>
        <dbReference type="EMBL" id="MPN10264.1"/>
    </source>
</evidence>
<comment type="caution">
    <text evidence="1">The sequence shown here is derived from an EMBL/GenBank/DDBJ whole genome shotgun (WGS) entry which is preliminary data.</text>
</comment>
<dbReference type="EMBL" id="VSSQ01056407">
    <property type="protein sequence ID" value="MPN10264.1"/>
    <property type="molecule type" value="Genomic_DNA"/>
</dbReference>
<gene>
    <name evidence="1" type="ORF">SDC9_157559</name>
</gene>
<reference evidence="1" key="1">
    <citation type="submission" date="2019-08" db="EMBL/GenBank/DDBJ databases">
        <authorList>
            <person name="Kucharzyk K."/>
            <person name="Murdoch R.W."/>
            <person name="Higgins S."/>
            <person name="Loffler F."/>
        </authorList>
    </citation>
    <scope>NUCLEOTIDE SEQUENCE</scope>
</reference>
<dbReference type="AlphaFoldDB" id="A0A645FCH0"/>
<protein>
    <submittedName>
        <fullName evidence="1">Uncharacterized protein</fullName>
    </submittedName>
</protein>
<organism evidence="1">
    <name type="scientific">bioreactor metagenome</name>
    <dbReference type="NCBI Taxonomy" id="1076179"/>
    <lineage>
        <taxon>unclassified sequences</taxon>
        <taxon>metagenomes</taxon>
        <taxon>ecological metagenomes</taxon>
    </lineage>
</organism>
<accession>A0A645FCH0</accession>
<proteinExistence type="predicted"/>